<organism evidence="2 3">
    <name type="scientific">Phenylobacterium conjunctum</name>
    <dbReference type="NCBI Taxonomy" id="1298959"/>
    <lineage>
        <taxon>Bacteria</taxon>
        <taxon>Pseudomonadati</taxon>
        <taxon>Pseudomonadota</taxon>
        <taxon>Alphaproteobacteria</taxon>
        <taxon>Caulobacterales</taxon>
        <taxon>Caulobacteraceae</taxon>
        <taxon>Phenylobacterium</taxon>
    </lineage>
</organism>
<comment type="caution">
    <text evidence="2">The sequence shown here is derived from an EMBL/GenBank/DDBJ whole genome shotgun (WGS) entry which is preliminary data.</text>
</comment>
<proteinExistence type="predicted"/>
<feature type="compositionally biased region" description="Acidic residues" evidence="1">
    <location>
        <begin position="129"/>
        <end position="149"/>
    </location>
</feature>
<name>A0ABW3T5P5_9CAUL</name>
<protein>
    <submittedName>
        <fullName evidence="2">Uncharacterized protein</fullName>
    </submittedName>
</protein>
<accession>A0ABW3T5P5</accession>
<feature type="compositionally biased region" description="Acidic residues" evidence="1">
    <location>
        <begin position="157"/>
        <end position="172"/>
    </location>
</feature>
<dbReference type="EMBL" id="JBHTLQ010000040">
    <property type="protein sequence ID" value="MFD1192010.1"/>
    <property type="molecule type" value="Genomic_DNA"/>
</dbReference>
<gene>
    <name evidence="2" type="ORF">ACFQ27_15585</name>
</gene>
<keyword evidence="3" id="KW-1185">Reference proteome</keyword>
<sequence>MRLEAASSAQRMLELLALGRAGRTAAPTPPALPNTSPSLSHGAAATHRAAPGLSSATLGALIHLQTQPETSPGAAPAQPTATAIEAPTDTTEPAAQDEAVDSEVGLDPVNASETDDVDEAGDLQGAADSECDSELEDAEAVTASDETEDTTATSSADEAESLETAWDDEENVEAPAEMTAGVQTTAHLQPGAMLAAQSGAAQGSFRA</sequence>
<dbReference type="RefSeq" id="WP_377354239.1">
    <property type="nucleotide sequence ID" value="NZ_JBHTLQ010000040.1"/>
</dbReference>
<reference evidence="3" key="1">
    <citation type="journal article" date="2019" name="Int. J. Syst. Evol. Microbiol.">
        <title>The Global Catalogue of Microorganisms (GCM) 10K type strain sequencing project: providing services to taxonomists for standard genome sequencing and annotation.</title>
        <authorList>
            <consortium name="The Broad Institute Genomics Platform"/>
            <consortium name="The Broad Institute Genome Sequencing Center for Infectious Disease"/>
            <person name="Wu L."/>
            <person name="Ma J."/>
        </authorList>
    </citation>
    <scope>NUCLEOTIDE SEQUENCE [LARGE SCALE GENOMIC DNA]</scope>
    <source>
        <strain evidence="3">CCUG 55074</strain>
    </source>
</reference>
<evidence type="ECO:0000256" key="1">
    <source>
        <dbReference type="SAM" id="MobiDB-lite"/>
    </source>
</evidence>
<feature type="region of interest" description="Disordered" evidence="1">
    <location>
        <begin position="24"/>
        <end position="50"/>
    </location>
</feature>
<evidence type="ECO:0000313" key="2">
    <source>
        <dbReference type="EMBL" id="MFD1192010.1"/>
    </source>
</evidence>
<dbReference type="Proteomes" id="UP001597216">
    <property type="component" value="Unassembled WGS sequence"/>
</dbReference>
<feature type="region of interest" description="Disordered" evidence="1">
    <location>
        <begin position="88"/>
        <end position="176"/>
    </location>
</feature>
<evidence type="ECO:0000313" key="3">
    <source>
        <dbReference type="Proteomes" id="UP001597216"/>
    </source>
</evidence>